<feature type="region of interest" description="Disordered" evidence="1">
    <location>
        <begin position="1"/>
        <end position="22"/>
    </location>
</feature>
<dbReference type="Proteomes" id="UP000788993">
    <property type="component" value="Unassembled WGS sequence"/>
</dbReference>
<organism evidence="3 4">
    <name type="scientific">Ogataea polymorpha</name>
    <dbReference type="NCBI Taxonomy" id="460523"/>
    <lineage>
        <taxon>Eukaryota</taxon>
        <taxon>Fungi</taxon>
        <taxon>Dikarya</taxon>
        <taxon>Ascomycota</taxon>
        <taxon>Saccharomycotina</taxon>
        <taxon>Pichiomycetes</taxon>
        <taxon>Pichiales</taxon>
        <taxon>Pichiaceae</taxon>
        <taxon>Ogataea</taxon>
    </lineage>
</organism>
<evidence type="ECO:0000313" key="4">
    <source>
        <dbReference type="Proteomes" id="UP000788993"/>
    </source>
</evidence>
<accession>A0A9P8T9C7</accession>
<gene>
    <name evidence="3" type="ORF">OGATHE_002718</name>
</gene>
<sequence>MTHSDSKNFRDGDRRQLSSAPEVYMSTNYAPNDLSGSYNHRALNPDLAPTVGIPPSEIHNPFLQNTSVHQGTFYIIFLPIVAGFVLAFLIGSAYHRFRAKIQAKDVNSTEDSFDSKGTEPLEDGGRMLGILRGRSHRAANEIINPRGFKSTNSNTMLPANNEKFYYQPLTDKQEVRTLQLRKLENSPGTLSSFSPPQRLPLPKNAISSVLLDEFIETGEMPSIVEPLGSNDTKNHIPDPYLCYQGSSPSNVFRTNHSYNCSPKKHLLSSKSPSRIEKSLRNNQT</sequence>
<feature type="compositionally biased region" description="Basic and acidic residues" evidence="1">
    <location>
        <begin position="273"/>
        <end position="284"/>
    </location>
</feature>
<evidence type="ECO:0000313" key="3">
    <source>
        <dbReference type="EMBL" id="KAH3669906.1"/>
    </source>
</evidence>
<evidence type="ECO:0000256" key="2">
    <source>
        <dbReference type="SAM" id="Phobius"/>
    </source>
</evidence>
<evidence type="ECO:0000256" key="1">
    <source>
        <dbReference type="SAM" id="MobiDB-lite"/>
    </source>
</evidence>
<feature type="transmembrane region" description="Helical" evidence="2">
    <location>
        <begin position="73"/>
        <end position="94"/>
    </location>
</feature>
<reference evidence="3" key="1">
    <citation type="journal article" date="2021" name="Open Biol.">
        <title>Shared evolutionary footprints suggest mitochondrial oxidative damage underlies multiple complex I losses in fungi.</title>
        <authorList>
            <person name="Schikora-Tamarit M.A."/>
            <person name="Marcet-Houben M."/>
            <person name="Nosek J."/>
            <person name="Gabaldon T."/>
        </authorList>
    </citation>
    <scope>NUCLEOTIDE SEQUENCE</scope>
    <source>
        <strain evidence="3">NCAIM Y.01608</strain>
    </source>
</reference>
<protein>
    <submittedName>
        <fullName evidence="3">Uncharacterized protein</fullName>
    </submittedName>
</protein>
<comment type="caution">
    <text evidence="3">The sequence shown here is derived from an EMBL/GenBank/DDBJ whole genome shotgun (WGS) entry which is preliminary data.</text>
</comment>
<feature type="compositionally biased region" description="Basic and acidic residues" evidence="1">
    <location>
        <begin position="1"/>
        <end position="16"/>
    </location>
</feature>
<reference evidence="3" key="2">
    <citation type="submission" date="2021-01" db="EMBL/GenBank/DDBJ databases">
        <authorList>
            <person name="Schikora-Tamarit M.A."/>
        </authorList>
    </citation>
    <scope>NUCLEOTIDE SEQUENCE</scope>
    <source>
        <strain evidence="3">NCAIM Y.01608</strain>
    </source>
</reference>
<proteinExistence type="predicted"/>
<keyword evidence="2" id="KW-0472">Membrane</keyword>
<keyword evidence="4" id="KW-1185">Reference proteome</keyword>
<name>A0A9P8T9C7_9ASCO</name>
<keyword evidence="2" id="KW-0812">Transmembrane</keyword>
<keyword evidence="2" id="KW-1133">Transmembrane helix</keyword>
<dbReference type="EMBL" id="JAEUBD010000983">
    <property type="protein sequence ID" value="KAH3669906.1"/>
    <property type="molecule type" value="Genomic_DNA"/>
</dbReference>
<dbReference type="AlphaFoldDB" id="A0A9P8T9C7"/>
<feature type="region of interest" description="Disordered" evidence="1">
    <location>
        <begin position="263"/>
        <end position="284"/>
    </location>
</feature>